<dbReference type="KEGG" id="mpp:MICPUCDRAFT_65704"/>
<feature type="compositionally biased region" description="Basic residues" evidence="1">
    <location>
        <begin position="74"/>
        <end position="86"/>
    </location>
</feature>
<feature type="compositionally biased region" description="Basic residues" evidence="1">
    <location>
        <begin position="51"/>
        <end position="60"/>
    </location>
</feature>
<protein>
    <submittedName>
        <fullName evidence="2">Predicted protein</fullName>
    </submittedName>
</protein>
<name>C1N6K3_MICPC</name>
<dbReference type="GeneID" id="9689195"/>
<feature type="compositionally biased region" description="Basic and acidic residues" evidence="1">
    <location>
        <begin position="61"/>
        <end position="73"/>
    </location>
</feature>
<dbReference type="EMBL" id="GG663749">
    <property type="protein sequence ID" value="EEH52127.1"/>
    <property type="molecule type" value="Genomic_DNA"/>
</dbReference>
<evidence type="ECO:0000256" key="1">
    <source>
        <dbReference type="SAM" id="MobiDB-lite"/>
    </source>
</evidence>
<organism evidence="3">
    <name type="scientific">Micromonas pusilla (strain CCMP1545)</name>
    <name type="common">Picoplanktonic green alga</name>
    <dbReference type="NCBI Taxonomy" id="564608"/>
    <lineage>
        <taxon>Eukaryota</taxon>
        <taxon>Viridiplantae</taxon>
        <taxon>Chlorophyta</taxon>
        <taxon>Mamiellophyceae</taxon>
        <taxon>Mamiellales</taxon>
        <taxon>Mamiellaceae</taxon>
        <taxon>Micromonas</taxon>
    </lineage>
</organism>
<sequence>MHAPASSLRGRVAPPPPRTRPGTARRRKLGAVPYKRLSGWSSKASGGAERRRGRALKARGGRRETTAKVLKDRRPPRRRGRMGTSV</sequence>
<dbReference type="RefSeq" id="XP_003063754.1">
    <property type="nucleotide sequence ID" value="XM_003063708.1"/>
</dbReference>
<feature type="region of interest" description="Disordered" evidence="1">
    <location>
        <begin position="1"/>
        <end position="86"/>
    </location>
</feature>
<evidence type="ECO:0000313" key="3">
    <source>
        <dbReference type="Proteomes" id="UP000001876"/>
    </source>
</evidence>
<gene>
    <name evidence="2" type="ORF">MICPUCDRAFT_65704</name>
</gene>
<dbReference type="AlphaFoldDB" id="C1N6K3"/>
<accession>C1N6K3</accession>
<evidence type="ECO:0000313" key="2">
    <source>
        <dbReference type="EMBL" id="EEH52127.1"/>
    </source>
</evidence>
<keyword evidence="3" id="KW-1185">Reference proteome</keyword>
<proteinExistence type="predicted"/>
<dbReference type="Proteomes" id="UP000001876">
    <property type="component" value="Unassembled WGS sequence"/>
</dbReference>
<reference evidence="2 3" key="1">
    <citation type="journal article" date="2009" name="Science">
        <title>Green evolution and dynamic adaptations revealed by genomes of the marine picoeukaryotes Micromonas.</title>
        <authorList>
            <person name="Worden A.Z."/>
            <person name="Lee J.H."/>
            <person name="Mock T."/>
            <person name="Rouze P."/>
            <person name="Simmons M.P."/>
            <person name="Aerts A.L."/>
            <person name="Allen A.E."/>
            <person name="Cuvelier M.L."/>
            <person name="Derelle E."/>
            <person name="Everett M.V."/>
            <person name="Foulon E."/>
            <person name="Grimwood J."/>
            <person name="Gundlach H."/>
            <person name="Henrissat B."/>
            <person name="Napoli C."/>
            <person name="McDonald S.M."/>
            <person name="Parker M.S."/>
            <person name="Rombauts S."/>
            <person name="Salamov A."/>
            <person name="Von Dassow P."/>
            <person name="Badger J.H."/>
            <person name="Coutinho P.M."/>
            <person name="Demir E."/>
            <person name="Dubchak I."/>
            <person name="Gentemann C."/>
            <person name="Eikrem W."/>
            <person name="Gready J.E."/>
            <person name="John U."/>
            <person name="Lanier W."/>
            <person name="Lindquist E.A."/>
            <person name="Lucas S."/>
            <person name="Mayer K.F."/>
            <person name="Moreau H."/>
            <person name="Not F."/>
            <person name="Otillar R."/>
            <person name="Panaud O."/>
            <person name="Pangilinan J."/>
            <person name="Paulsen I."/>
            <person name="Piegu B."/>
            <person name="Poliakov A."/>
            <person name="Robbens S."/>
            <person name="Schmutz J."/>
            <person name="Toulza E."/>
            <person name="Wyss T."/>
            <person name="Zelensky A."/>
            <person name="Zhou K."/>
            <person name="Armbrust E.V."/>
            <person name="Bhattacharya D."/>
            <person name="Goodenough U.W."/>
            <person name="Van de Peer Y."/>
            <person name="Grigoriev I.V."/>
        </authorList>
    </citation>
    <scope>NUCLEOTIDE SEQUENCE [LARGE SCALE GENOMIC DNA]</scope>
    <source>
        <strain evidence="2 3">CCMP1545</strain>
    </source>
</reference>